<dbReference type="Proteomes" id="UP000233551">
    <property type="component" value="Unassembled WGS sequence"/>
</dbReference>
<comment type="caution">
    <text evidence="2">The sequence shown here is derived from an EMBL/GenBank/DDBJ whole genome shotgun (WGS) entry which is preliminary data.</text>
</comment>
<feature type="compositionally biased region" description="Gly residues" evidence="1">
    <location>
        <begin position="56"/>
        <end position="67"/>
    </location>
</feature>
<gene>
    <name evidence="2" type="ORF">CRG98_002245</name>
</gene>
<reference evidence="2 3" key="1">
    <citation type="submission" date="2017-11" db="EMBL/GenBank/DDBJ databases">
        <title>De-novo sequencing of pomegranate (Punica granatum L.) genome.</title>
        <authorList>
            <person name="Akparov Z."/>
            <person name="Amiraslanov A."/>
            <person name="Hajiyeva S."/>
            <person name="Abbasov M."/>
            <person name="Kaur K."/>
            <person name="Hamwieh A."/>
            <person name="Solovyev V."/>
            <person name="Salamov A."/>
            <person name="Braich B."/>
            <person name="Kosarev P."/>
            <person name="Mahmoud A."/>
            <person name="Hajiyev E."/>
            <person name="Babayeva S."/>
            <person name="Izzatullayeva V."/>
            <person name="Mammadov A."/>
            <person name="Mammadov A."/>
            <person name="Sharifova S."/>
            <person name="Ojaghi J."/>
            <person name="Eynullazada K."/>
            <person name="Bayramov B."/>
            <person name="Abdulazimova A."/>
            <person name="Shahmuradov I."/>
        </authorList>
    </citation>
    <scope>NUCLEOTIDE SEQUENCE [LARGE SCALE GENOMIC DNA]</scope>
    <source>
        <strain evidence="3">cv. AG2017</strain>
        <tissue evidence="2">Leaf</tissue>
    </source>
</reference>
<protein>
    <submittedName>
        <fullName evidence="2">Uncharacterized protein</fullName>
    </submittedName>
</protein>
<dbReference type="EMBL" id="PGOL01000095">
    <property type="protein sequence ID" value="PKI77300.1"/>
    <property type="molecule type" value="Genomic_DNA"/>
</dbReference>
<evidence type="ECO:0000256" key="1">
    <source>
        <dbReference type="SAM" id="MobiDB-lite"/>
    </source>
</evidence>
<evidence type="ECO:0000313" key="2">
    <source>
        <dbReference type="EMBL" id="PKI77300.1"/>
    </source>
</evidence>
<accession>A0A2I0L9F8</accession>
<sequence length="83" mass="9165">MSDQLERPRSSSNDPVDILSFEVPLNFYIVCKSVHLALGHYREGRERKRRERVMGEEGGGGGSGGPNFGHHCLIKVANNVSGR</sequence>
<feature type="region of interest" description="Disordered" evidence="1">
    <location>
        <begin position="42"/>
        <end position="67"/>
    </location>
</feature>
<name>A0A2I0L9F8_PUNGR</name>
<proteinExistence type="predicted"/>
<evidence type="ECO:0000313" key="3">
    <source>
        <dbReference type="Proteomes" id="UP000233551"/>
    </source>
</evidence>
<keyword evidence="3" id="KW-1185">Reference proteome</keyword>
<dbReference type="AlphaFoldDB" id="A0A2I0L9F8"/>
<organism evidence="2 3">
    <name type="scientific">Punica granatum</name>
    <name type="common">Pomegranate</name>
    <dbReference type="NCBI Taxonomy" id="22663"/>
    <lineage>
        <taxon>Eukaryota</taxon>
        <taxon>Viridiplantae</taxon>
        <taxon>Streptophyta</taxon>
        <taxon>Embryophyta</taxon>
        <taxon>Tracheophyta</taxon>
        <taxon>Spermatophyta</taxon>
        <taxon>Magnoliopsida</taxon>
        <taxon>eudicotyledons</taxon>
        <taxon>Gunneridae</taxon>
        <taxon>Pentapetalae</taxon>
        <taxon>rosids</taxon>
        <taxon>malvids</taxon>
        <taxon>Myrtales</taxon>
        <taxon>Lythraceae</taxon>
        <taxon>Punica</taxon>
    </lineage>
</organism>